<keyword evidence="1" id="KW-0489">Methyltransferase</keyword>
<proteinExistence type="predicted"/>
<dbReference type="Gene3D" id="3.40.50.150">
    <property type="entry name" value="Vaccinia Virus protein VP39"/>
    <property type="match status" value="1"/>
</dbReference>
<name>A0A315Z9E5_SEDFL</name>
<reference evidence="1 2" key="1">
    <citation type="submission" date="2018-03" db="EMBL/GenBank/DDBJ databases">
        <title>Genomic Encyclopedia of Archaeal and Bacterial Type Strains, Phase II (KMG-II): from individual species to whole genera.</title>
        <authorList>
            <person name="Goeker M."/>
        </authorList>
    </citation>
    <scope>NUCLEOTIDE SEQUENCE [LARGE SCALE GENOMIC DNA]</scope>
    <source>
        <strain evidence="1 2">DSM 28229</strain>
    </source>
</reference>
<sequence>MVKLIQTFFTPIVGKDRAWRFSIMLKAFGDVFFYKKSFFSEIGWLKAYDQKIPVDNNNNPLPWVTYSFIDFVTPRLDKRFNIFEYGSGYSTLYYSKYVNKVYSVEHDKEWYEGVKDQMRDNVELHYVPLSEGEKYVSKSSQEEPFQLVIVDGRRRNLCLEHALEVITEDGVIVLDDSERDKYKKGKDLLIEKGFKEITFTGIAPGMFLNKSTTIFYRNQNCLNI</sequence>
<dbReference type="RefSeq" id="WP_109619600.1">
    <property type="nucleotide sequence ID" value="NZ_QGDO01000004.1"/>
</dbReference>
<organism evidence="1 2">
    <name type="scientific">Sediminitomix flava</name>
    <dbReference type="NCBI Taxonomy" id="379075"/>
    <lineage>
        <taxon>Bacteria</taxon>
        <taxon>Pseudomonadati</taxon>
        <taxon>Bacteroidota</taxon>
        <taxon>Cytophagia</taxon>
        <taxon>Cytophagales</taxon>
        <taxon>Flammeovirgaceae</taxon>
        <taxon>Sediminitomix</taxon>
    </lineage>
</organism>
<dbReference type="EMBL" id="QGDO01000004">
    <property type="protein sequence ID" value="PWJ40824.1"/>
    <property type="molecule type" value="Genomic_DNA"/>
</dbReference>
<dbReference type="InterPro" id="IPR029063">
    <property type="entry name" value="SAM-dependent_MTases_sf"/>
</dbReference>
<dbReference type="GO" id="GO:0008168">
    <property type="term" value="F:methyltransferase activity"/>
    <property type="evidence" value="ECO:0007669"/>
    <property type="project" value="UniProtKB-KW"/>
</dbReference>
<accession>A0A315Z9E5</accession>
<dbReference type="GO" id="GO:0032259">
    <property type="term" value="P:methylation"/>
    <property type="evidence" value="ECO:0007669"/>
    <property type="project" value="UniProtKB-KW"/>
</dbReference>
<keyword evidence="1" id="KW-0808">Transferase</keyword>
<evidence type="ECO:0000313" key="2">
    <source>
        <dbReference type="Proteomes" id="UP000245535"/>
    </source>
</evidence>
<dbReference type="Proteomes" id="UP000245535">
    <property type="component" value="Unassembled WGS sequence"/>
</dbReference>
<dbReference type="AlphaFoldDB" id="A0A315Z9E5"/>
<keyword evidence="2" id="KW-1185">Reference proteome</keyword>
<dbReference type="SUPFAM" id="SSF53335">
    <property type="entry name" value="S-adenosyl-L-methionine-dependent methyltransferases"/>
    <property type="match status" value="1"/>
</dbReference>
<protein>
    <submittedName>
        <fullName evidence="1">Methyltransferase family protein</fullName>
    </submittedName>
</protein>
<dbReference type="OrthoDB" id="938855at2"/>
<evidence type="ECO:0000313" key="1">
    <source>
        <dbReference type="EMBL" id="PWJ40824.1"/>
    </source>
</evidence>
<gene>
    <name evidence="1" type="ORF">BC781_10483</name>
</gene>
<comment type="caution">
    <text evidence="1">The sequence shown here is derived from an EMBL/GenBank/DDBJ whole genome shotgun (WGS) entry which is preliminary data.</text>
</comment>